<dbReference type="Proteomes" id="UP001346149">
    <property type="component" value="Unassembled WGS sequence"/>
</dbReference>
<organism evidence="6 7">
    <name type="scientific">Trapa natans</name>
    <name type="common">Water chestnut</name>
    <dbReference type="NCBI Taxonomy" id="22666"/>
    <lineage>
        <taxon>Eukaryota</taxon>
        <taxon>Viridiplantae</taxon>
        <taxon>Streptophyta</taxon>
        <taxon>Embryophyta</taxon>
        <taxon>Tracheophyta</taxon>
        <taxon>Spermatophyta</taxon>
        <taxon>Magnoliopsida</taxon>
        <taxon>eudicotyledons</taxon>
        <taxon>Gunneridae</taxon>
        <taxon>Pentapetalae</taxon>
        <taxon>rosids</taxon>
        <taxon>malvids</taxon>
        <taxon>Myrtales</taxon>
        <taxon>Lythraceae</taxon>
        <taxon>Trapa</taxon>
    </lineage>
</organism>
<dbReference type="Gene3D" id="1.10.630.10">
    <property type="entry name" value="Cytochrome P450"/>
    <property type="match status" value="1"/>
</dbReference>
<dbReference type="Pfam" id="PF00067">
    <property type="entry name" value="p450"/>
    <property type="match status" value="1"/>
</dbReference>
<dbReference type="PANTHER" id="PTHR47955:SF8">
    <property type="entry name" value="CYTOCHROME P450 71D11-LIKE"/>
    <property type="match status" value="1"/>
</dbReference>
<evidence type="ECO:0000313" key="6">
    <source>
        <dbReference type="EMBL" id="KAK4803324.1"/>
    </source>
</evidence>
<dbReference type="GO" id="GO:0005506">
    <property type="term" value="F:iron ion binding"/>
    <property type="evidence" value="ECO:0007669"/>
    <property type="project" value="InterPro"/>
</dbReference>
<proteinExistence type="inferred from homology"/>
<evidence type="ECO:0000256" key="3">
    <source>
        <dbReference type="ARBA" id="ARBA00022723"/>
    </source>
</evidence>
<evidence type="ECO:0000256" key="1">
    <source>
        <dbReference type="ARBA" id="ARBA00010617"/>
    </source>
</evidence>
<dbReference type="GO" id="GO:0020037">
    <property type="term" value="F:heme binding"/>
    <property type="evidence" value="ECO:0007669"/>
    <property type="project" value="InterPro"/>
</dbReference>
<comment type="similarity">
    <text evidence="1">Belongs to the cytochrome P450 family.</text>
</comment>
<evidence type="ECO:0000313" key="7">
    <source>
        <dbReference type="Proteomes" id="UP001346149"/>
    </source>
</evidence>
<sequence>MKRNGIKFANRQPLMASKILAYDSTNIIFSRYGEYRRYLRKICTVDLLSAKRVQSYRWIREEEMSNVVGRIASSAGSPVNLTVHIFSSIYSVTERAAFGKKSRSHEQFISLAAEASRRASGFDFSDIFPSLTWLHVISRMKPQLEKEHKEDGFCLSTDNIKAVLLDIFGAG</sequence>
<dbReference type="PANTHER" id="PTHR47955">
    <property type="entry name" value="CYTOCHROME P450 FAMILY 71 PROTEIN"/>
    <property type="match status" value="1"/>
</dbReference>
<dbReference type="InterPro" id="IPR036396">
    <property type="entry name" value="Cyt_P450_sf"/>
</dbReference>
<dbReference type="EMBL" id="JAXQNO010000002">
    <property type="protein sequence ID" value="KAK4803324.1"/>
    <property type="molecule type" value="Genomic_DNA"/>
</dbReference>
<evidence type="ECO:0000256" key="4">
    <source>
        <dbReference type="ARBA" id="ARBA00023002"/>
    </source>
</evidence>
<keyword evidence="7" id="KW-1185">Reference proteome</keyword>
<dbReference type="GO" id="GO:0004497">
    <property type="term" value="F:monooxygenase activity"/>
    <property type="evidence" value="ECO:0007669"/>
    <property type="project" value="InterPro"/>
</dbReference>
<keyword evidence="2" id="KW-0349">Heme</keyword>
<evidence type="ECO:0000256" key="2">
    <source>
        <dbReference type="ARBA" id="ARBA00022617"/>
    </source>
</evidence>
<name>A0AAN7MDM3_TRANT</name>
<keyword evidence="5" id="KW-0408">Iron</keyword>
<keyword evidence="3" id="KW-0479">Metal-binding</keyword>
<gene>
    <name evidence="6" type="ORF">SAY86_001527</name>
</gene>
<dbReference type="InterPro" id="IPR001128">
    <property type="entry name" value="Cyt_P450"/>
</dbReference>
<comment type="caution">
    <text evidence="6">The sequence shown here is derived from an EMBL/GenBank/DDBJ whole genome shotgun (WGS) entry which is preliminary data.</text>
</comment>
<dbReference type="SUPFAM" id="SSF48264">
    <property type="entry name" value="Cytochrome P450"/>
    <property type="match status" value="1"/>
</dbReference>
<evidence type="ECO:0000256" key="5">
    <source>
        <dbReference type="ARBA" id="ARBA00023004"/>
    </source>
</evidence>
<dbReference type="AlphaFoldDB" id="A0AAN7MDM3"/>
<reference evidence="6 7" key="1">
    <citation type="journal article" date="2023" name="Hortic Res">
        <title>Pangenome of water caltrop reveals structural variations and asymmetric subgenome divergence after allopolyploidization.</title>
        <authorList>
            <person name="Zhang X."/>
            <person name="Chen Y."/>
            <person name="Wang L."/>
            <person name="Yuan Y."/>
            <person name="Fang M."/>
            <person name="Shi L."/>
            <person name="Lu R."/>
            <person name="Comes H.P."/>
            <person name="Ma Y."/>
            <person name="Chen Y."/>
            <person name="Huang G."/>
            <person name="Zhou Y."/>
            <person name="Zheng Z."/>
            <person name="Qiu Y."/>
        </authorList>
    </citation>
    <scope>NUCLEOTIDE SEQUENCE [LARGE SCALE GENOMIC DNA]</scope>
    <source>
        <strain evidence="6">F231</strain>
    </source>
</reference>
<dbReference type="GO" id="GO:0016705">
    <property type="term" value="F:oxidoreductase activity, acting on paired donors, with incorporation or reduction of molecular oxygen"/>
    <property type="evidence" value="ECO:0007669"/>
    <property type="project" value="InterPro"/>
</dbReference>
<accession>A0AAN7MDM3</accession>
<protein>
    <submittedName>
        <fullName evidence="6">Uncharacterized protein</fullName>
    </submittedName>
</protein>
<keyword evidence="4" id="KW-0560">Oxidoreductase</keyword>